<dbReference type="Proteomes" id="UP001328107">
    <property type="component" value="Unassembled WGS sequence"/>
</dbReference>
<organism evidence="1 2">
    <name type="scientific">Pristionchus mayeri</name>
    <dbReference type="NCBI Taxonomy" id="1317129"/>
    <lineage>
        <taxon>Eukaryota</taxon>
        <taxon>Metazoa</taxon>
        <taxon>Ecdysozoa</taxon>
        <taxon>Nematoda</taxon>
        <taxon>Chromadorea</taxon>
        <taxon>Rhabditida</taxon>
        <taxon>Rhabditina</taxon>
        <taxon>Diplogasteromorpha</taxon>
        <taxon>Diplogasteroidea</taxon>
        <taxon>Neodiplogasteridae</taxon>
        <taxon>Pristionchus</taxon>
    </lineage>
</organism>
<evidence type="ECO:0000313" key="2">
    <source>
        <dbReference type="Proteomes" id="UP001328107"/>
    </source>
</evidence>
<gene>
    <name evidence="1" type="ORF">PMAYCL1PPCAC_03767</name>
</gene>
<feature type="non-terminal residue" evidence="1">
    <location>
        <position position="1"/>
    </location>
</feature>
<dbReference type="AlphaFoldDB" id="A0AAN5C898"/>
<protein>
    <submittedName>
        <fullName evidence="1">Uncharacterized protein</fullName>
    </submittedName>
</protein>
<accession>A0AAN5C898</accession>
<keyword evidence="2" id="KW-1185">Reference proteome</keyword>
<reference evidence="2" key="1">
    <citation type="submission" date="2022-10" db="EMBL/GenBank/DDBJ databases">
        <title>Genome assembly of Pristionchus species.</title>
        <authorList>
            <person name="Yoshida K."/>
            <person name="Sommer R.J."/>
        </authorList>
    </citation>
    <scope>NUCLEOTIDE SEQUENCE [LARGE SCALE GENOMIC DNA]</scope>
    <source>
        <strain evidence="2">RS5460</strain>
    </source>
</reference>
<sequence length="106" mass="11774">SLFQNDREILKCNEAGIFASGTYFEELPPNIHPNYAFCQIGVEDPTELLSLTEESIRLVYVQTIDWTTCGNQAFCGVAGKCLSLNADFIFPATTSINPDCEVGFWI</sequence>
<comment type="caution">
    <text evidence="1">The sequence shown here is derived from an EMBL/GenBank/DDBJ whole genome shotgun (WGS) entry which is preliminary data.</text>
</comment>
<evidence type="ECO:0000313" key="1">
    <source>
        <dbReference type="EMBL" id="GMR33572.1"/>
    </source>
</evidence>
<feature type="non-terminal residue" evidence="1">
    <location>
        <position position="106"/>
    </location>
</feature>
<proteinExistence type="predicted"/>
<name>A0AAN5C898_9BILA</name>
<dbReference type="EMBL" id="BTRK01000001">
    <property type="protein sequence ID" value="GMR33572.1"/>
    <property type="molecule type" value="Genomic_DNA"/>
</dbReference>